<sequence>MTLNEYLESGAAKLPKFSFLEDSLVVGTLDLISAHATRYHIELCIGRMARTLFSSQKEYSACLVQAHCLQDFDRIAISAAQPLDKIYSTIFFIFRENAPRCPWSSHPLILAFDPGCPSLVSCPLNPRSRGCPSERLQKGKHQRVKTRQSQTGVIGRERS</sequence>
<feature type="region of interest" description="Disordered" evidence="1">
    <location>
        <begin position="133"/>
        <end position="159"/>
    </location>
</feature>
<name>F0UGA0_AJEC8</name>
<dbReference type="AlphaFoldDB" id="F0UGA0"/>
<dbReference type="HOGENOM" id="CLU_1660196_0_0_1"/>
<dbReference type="Proteomes" id="UP000008142">
    <property type="component" value="Unassembled WGS sequence"/>
</dbReference>
<evidence type="ECO:0000313" key="3">
    <source>
        <dbReference type="Proteomes" id="UP000008142"/>
    </source>
</evidence>
<organism evidence="3">
    <name type="scientific">Ajellomyces capsulatus (strain H88)</name>
    <name type="common">Darling's disease fungus</name>
    <name type="synonym">Histoplasma capsulatum</name>
    <dbReference type="NCBI Taxonomy" id="544711"/>
    <lineage>
        <taxon>Eukaryota</taxon>
        <taxon>Fungi</taxon>
        <taxon>Dikarya</taxon>
        <taxon>Ascomycota</taxon>
        <taxon>Pezizomycotina</taxon>
        <taxon>Eurotiomycetes</taxon>
        <taxon>Eurotiomycetidae</taxon>
        <taxon>Onygenales</taxon>
        <taxon>Ajellomycetaceae</taxon>
        <taxon>Histoplasma</taxon>
    </lineage>
</organism>
<dbReference type="EMBL" id="DS990638">
    <property type="protein sequence ID" value="EGC45095.1"/>
    <property type="molecule type" value="Genomic_DNA"/>
</dbReference>
<accession>F0UGA0</accession>
<proteinExistence type="predicted"/>
<evidence type="ECO:0000256" key="1">
    <source>
        <dbReference type="SAM" id="MobiDB-lite"/>
    </source>
</evidence>
<protein>
    <submittedName>
        <fullName evidence="2">Predicted protein</fullName>
    </submittedName>
</protein>
<evidence type="ECO:0000313" key="2">
    <source>
        <dbReference type="EMBL" id="EGC45095.1"/>
    </source>
</evidence>
<reference evidence="3" key="1">
    <citation type="submission" date="2008-07" db="EMBL/GenBank/DDBJ databases">
        <title>Annotation of Ajellomyces capsulatus strain H88.</title>
        <authorList>
            <person name="Champion M."/>
            <person name="Cuomo C."/>
            <person name="Ma L.-J."/>
            <person name="Henn M.R."/>
            <person name="Sil A."/>
            <person name="Goldman B."/>
            <person name="Young S.K."/>
            <person name="Kodira C.D."/>
            <person name="Zeng Q."/>
            <person name="Koehrsen M."/>
            <person name="Alvarado L."/>
            <person name="Berlin A."/>
            <person name="Borenstein D."/>
            <person name="Chen Z."/>
            <person name="Engels R."/>
            <person name="Freedman E."/>
            <person name="Gellesch M."/>
            <person name="Goldberg J."/>
            <person name="Griggs A."/>
            <person name="Gujja S."/>
            <person name="Heiman D."/>
            <person name="Hepburn T."/>
            <person name="Howarth C."/>
            <person name="Jen D."/>
            <person name="Larson L."/>
            <person name="Lewis B."/>
            <person name="Mehta T."/>
            <person name="Park D."/>
            <person name="Pearson M."/>
            <person name="Roberts A."/>
            <person name="Saif S."/>
            <person name="Shea T."/>
            <person name="Shenoy N."/>
            <person name="Sisk P."/>
            <person name="Stolte C."/>
            <person name="Sykes S."/>
            <person name="Walk T."/>
            <person name="White J."/>
            <person name="Yandava C."/>
            <person name="Klein B."/>
            <person name="McEwen J.G."/>
            <person name="Puccia R."/>
            <person name="Goldman G.H."/>
            <person name="Felipe M.S."/>
            <person name="Nino-Vega G."/>
            <person name="San-Blas G."/>
            <person name="Taylor J."/>
            <person name="Mendoza L."/>
            <person name="Galagan J."/>
            <person name="Nusbaum C."/>
            <person name="Birren B."/>
        </authorList>
    </citation>
    <scope>NUCLEOTIDE SEQUENCE [LARGE SCALE GENOMIC DNA]</scope>
    <source>
        <strain evidence="3">H88</strain>
    </source>
</reference>
<gene>
    <name evidence="2" type="ORF">HCEG_04310</name>
</gene>